<evidence type="ECO:0000313" key="3">
    <source>
        <dbReference type="EnsemblMetazoa" id="CJA04055b.1"/>
    </source>
</evidence>
<keyword evidence="1" id="KW-0812">Transmembrane</keyword>
<dbReference type="InterPro" id="IPR006342">
    <property type="entry name" value="FkbM_mtfrase"/>
</dbReference>
<protein>
    <submittedName>
        <fullName evidence="3">Methyltransf_21 domain-containing protein</fullName>
    </submittedName>
</protein>
<proteinExistence type="predicted"/>
<evidence type="ECO:0000256" key="1">
    <source>
        <dbReference type="SAM" id="Phobius"/>
    </source>
</evidence>
<sequence>MRRVNLTTIIVICFVIVLYITLDSTLLSFNSINSRVIFGNKAAKTAWNNYTAWHDCLANNISSYKGDPNGLWSNLWKGIKKCENIDQMKSLAINDFANSDETKRHILPKLDLPSVIVTLGIGHDTSAEEKLIKKLPQGSEFFGADPMHEINERLYTILPGKYFAFAVGAEAGLGEANVLANNSYTKKTVVNVDIIYFLKNIVKRTFIDDIWIDAEGAEYGIFDYFSVGGKFDANDISFCQFNIEIHKPDSLQKKLFHDFIFGLLKDKRYAIYRPVQGYHMRLFMLNFNNDECIFKYIL</sequence>
<dbReference type="AlphaFoldDB" id="A0A8R1HPD8"/>
<reference evidence="3" key="2">
    <citation type="submission" date="2022-06" db="UniProtKB">
        <authorList>
            <consortium name="EnsemblMetazoa"/>
        </authorList>
    </citation>
    <scope>IDENTIFICATION</scope>
    <source>
        <strain evidence="3">DF5081</strain>
    </source>
</reference>
<evidence type="ECO:0000259" key="2">
    <source>
        <dbReference type="Pfam" id="PF05050"/>
    </source>
</evidence>
<keyword evidence="4" id="KW-1185">Reference proteome</keyword>
<dbReference type="OMA" id="VYDDIWI"/>
<dbReference type="Proteomes" id="UP000005237">
    <property type="component" value="Unassembled WGS sequence"/>
</dbReference>
<evidence type="ECO:0000313" key="4">
    <source>
        <dbReference type="Proteomes" id="UP000005237"/>
    </source>
</evidence>
<keyword evidence="1" id="KW-1133">Transmembrane helix</keyword>
<feature type="transmembrane region" description="Helical" evidence="1">
    <location>
        <begin position="6"/>
        <end position="29"/>
    </location>
</feature>
<reference evidence="4" key="1">
    <citation type="submission" date="2010-08" db="EMBL/GenBank/DDBJ databases">
        <authorList>
            <consortium name="Caenorhabditis japonica Sequencing Consortium"/>
            <person name="Wilson R.K."/>
        </authorList>
    </citation>
    <scope>NUCLEOTIDE SEQUENCE [LARGE SCALE GENOMIC DNA]</scope>
    <source>
        <strain evidence="4">DF5081</strain>
    </source>
</reference>
<organism evidence="3 4">
    <name type="scientific">Caenorhabditis japonica</name>
    <dbReference type="NCBI Taxonomy" id="281687"/>
    <lineage>
        <taxon>Eukaryota</taxon>
        <taxon>Metazoa</taxon>
        <taxon>Ecdysozoa</taxon>
        <taxon>Nematoda</taxon>
        <taxon>Chromadorea</taxon>
        <taxon>Rhabditida</taxon>
        <taxon>Rhabditina</taxon>
        <taxon>Rhabditomorpha</taxon>
        <taxon>Rhabditoidea</taxon>
        <taxon>Rhabditidae</taxon>
        <taxon>Peloderinae</taxon>
        <taxon>Caenorhabditis</taxon>
    </lineage>
</organism>
<dbReference type="PANTHER" id="PTHR22989">
    <property type="entry name" value="UNCHARACTERIZED DUF13 C.ELEGANS"/>
    <property type="match status" value="1"/>
</dbReference>
<feature type="domain" description="Methyltransferase FkbM" evidence="2">
    <location>
        <begin position="55"/>
        <end position="269"/>
    </location>
</feature>
<accession>A0A8R1HPD8</accession>
<dbReference type="EnsemblMetazoa" id="CJA04055b.1">
    <property type="protein sequence ID" value="CJA04055b.1"/>
    <property type="gene ID" value="WBGene00123259"/>
</dbReference>
<dbReference type="Pfam" id="PF05050">
    <property type="entry name" value="Methyltransf_21"/>
    <property type="match status" value="1"/>
</dbReference>
<name>A0A8R1HPD8_CAEJA</name>
<dbReference type="PANTHER" id="PTHR22989:SF5">
    <property type="entry name" value="METHYLTRANSFERASE FKBM DOMAIN-CONTAINING PROTEIN"/>
    <property type="match status" value="1"/>
</dbReference>
<keyword evidence="1" id="KW-0472">Membrane</keyword>